<evidence type="ECO:0000313" key="3">
    <source>
        <dbReference type="Proteomes" id="UP000829194"/>
    </source>
</evidence>
<feature type="chain" id="PRO_5046997127" description="Lipoprotein" evidence="1">
    <location>
        <begin position="19"/>
        <end position="150"/>
    </location>
</feature>
<dbReference type="EMBL" id="CP093547">
    <property type="protein sequence ID" value="UNP31397.1"/>
    <property type="molecule type" value="Genomic_DNA"/>
</dbReference>
<name>A0ABY3XIC0_9GAMM</name>
<reference evidence="2 3" key="1">
    <citation type="submission" date="2022-03" db="EMBL/GenBank/DDBJ databases">
        <title>Complete genome sequence of Lysobacter capsici VKM B-2533 and Lysobacter gummosus 10.1.1, promising sources of lytic agents.</title>
        <authorList>
            <person name="Tarlachkov S.V."/>
            <person name="Kudryakova I.V."/>
            <person name="Afoshin A.S."/>
            <person name="Leontyevskaya E.A."/>
            <person name="Leontyevskaya N.V."/>
        </authorList>
    </citation>
    <scope>NUCLEOTIDE SEQUENCE [LARGE SCALE GENOMIC DNA]</scope>
    <source>
        <strain evidence="2 3">10.1.1</strain>
    </source>
</reference>
<protein>
    <recommendedName>
        <fullName evidence="4">Lipoprotein</fullName>
    </recommendedName>
</protein>
<evidence type="ECO:0000313" key="2">
    <source>
        <dbReference type="EMBL" id="UNP31397.1"/>
    </source>
</evidence>
<gene>
    <name evidence="2" type="ORF">MOV92_09220</name>
</gene>
<feature type="signal peptide" evidence="1">
    <location>
        <begin position="1"/>
        <end position="18"/>
    </location>
</feature>
<organism evidence="2 3">
    <name type="scientific">Lysobacter gummosus</name>
    <dbReference type="NCBI Taxonomy" id="262324"/>
    <lineage>
        <taxon>Bacteria</taxon>
        <taxon>Pseudomonadati</taxon>
        <taxon>Pseudomonadota</taxon>
        <taxon>Gammaproteobacteria</taxon>
        <taxon>Lysobacterales</taxon>
        <taxon>Lysobacteraceae</taxon>
        <taxon>Lysobacter</taxon>
    </lineage>
</organism>
<proteinExistence type="predicted"/>
<dbReference type="RefSeq" id="WP_148648812.1">
    <property type="nucleotide sequence ID" value="NZ_CP011131.1"/>
</dbReference>
<accession>A0ABY3XIC0</accession>
<evidence type="ECO:0000256" key="1">
    <source>
        <dbReference type="SAM" id="SignalP"/>
    </source>
</evidence>
<evidence type="ECO:0008006" key="4">
    <source>
        <dbReference type="Google" id="ProtNLM"/>
    </source>
</evidence>
<sequence length="150" mass="16800">MKYLLAILAMLFATSVCATSVANKSLEDIVRSADYVVIANIERVDMVDGRGRAVTDPKARTGPGLDNQIRFHLRVKKALFARSGAVPPTLVVPLWTEWHYNLGTMQEEASKNDSIFLLKGDHYEPAYPAYFERSMDEQAEIERILLGKGK</sequence>
<keyword evidence="3" id="KW-1185">Reference proteome</keyword>
<dbReference type="Proteomes" id="UP000829194">
    <property type="component" value="Chromosome"/>
</dbReference>
<keyword evidence="1" id="KW-0732">Signal</keyword>